<dbReference type="STRING" id="1230458.C484_15567"/>
<evidence type="ECO:0000256" key="1">
    <source>
        <dbReference type="SAM" id="Phobius"/>
    </source>
</evidence>
<name>L9ZPA9_9EURY</name>
<reference evidence="2 3" key="1">
    <citation type="journal article" date="2014" name="PLoS Genet.">
        <title>Phylogenetically driven sequencing of extremely halophilic archaea reveals strategies for static and dynamic osmo-response.</title>
        <authorList>
            <person name="Becker E.A."/>
            <person name="Seitzer P.M."/>
            <person name="Tritt A."/>
            <person name="Larsen D."/>
            <person name="Krusor M."/>
            <person name="Yao A.I."/>
            <person name="Wu D."/>
            <person name="Madern D."/>
            <person name="Eisen J.A."/>
            <person name="Darling A.E."/>
            <person name="Facciotti M.T."/>
        </authorList>
    </citation>
    <scope>NUCLEOTIDE SEQUENCE [LARGE SCALE GENOMIC DNA]</scope>
    <source>
        <strain evidence="2 3">DSM 12281</strain>
    </source>
</reference>
<feature type="transmembrane region" description="Helical" evidence="1">
    <location>
        <begin position="50"/>
        <end position="68"/>
    </location>
</feature>
<keyword evidence="1" id="KW-0812">Transmembrane</keyword>
<gene>
    <name evidence="2" type="ORF">C484_15567</name>
</gene>
<evidence type="ECO:0000313" key="2">
    <source>
        <dbReference type="EMBL" id="ELY88345.1"/>
    </source>
</evidence>
<keyword evidence="1" id="KW-0472">Membrane</keyword>
<sequence length="71" mass="8062">MPSLEGLKTWFYYEARIIAFAVFLFIVLWAVNRITGYLDGLSLTSPRFGLAITAIWFGTALALLWLAGRYN</sequence>
<dbReference type="AlphaFoldDB" id="L9ZPA9"/>
<accession>L9ZPA9</accession>
<keyword evidence="3" id="KW-1185">Reference proteome</keyword>
<dbReference type="Proteomes" id="UP000011648">
    <property type="component" value="Unassembled WGS sequence"/>
</dbReference>
<evidence type="ECO:0000313" key="3">
    <source>
        <dbReference type="Proteomes" id="UP000011648"/>
    </source>
</evidence>
<comment type="caution">
    <text evidence="2">The sequence shown here is derived from an EMBL/GenBank/DDBJ whole genome shotgun (WGS) entry which is preliminary data.</text>
</comment>
<protein>
    <submittedName>
        <fullName evidence="2">Uncharacterized protein</fullName>
    </submittedName>
</protein>
<keyword evidence="1" id="KW-1133">Transmembrane helix</keyword>
<proteinExistence type="predicted"/>
<organism evidence="2 3">
    <name type="scientific">Natrialba taiwanensis DSM 12281</name>
    <dbReference type="NCBI Taxonomy" id="1230458"/>
    <lineage>
        <taxon>Archaea</taxon>
        <taxon>Methanobacteriati</taxon>
        <taxon>Methanobacteriota</taxon>
        <taxon>Stenosarchaea group</taxon>
        <taxon>Halobacteria</taxon>
        <taxon>Halobacteriales</taxon>
        <taxon>Natrialbaceae</taxon>
        <taxon>Natrialba</taxon>
    </lineage>
</organism>
<feature type="transmembrane region" description="Helical" evidence="1">
    <location>
        <begin position="12"/>
        <end position="30"/>
    </location>
</feature>
<dbReference type="EMBL" id="AOIL01000051">
    <property type="protein sequence ID" value="ELY88345.1"/>
    <property type="molecule type" value="Genomic_DNA"/>
</dbReference>